<organism evidence="1">
    <name type="scientific">viral metagenome</name>
    <dbReference type="NCBI Taxonomy" id="1070528"/>
    <lineage>
        <taxon>unclassified sequences</taxon>
        <taxon>metagenomes</taxon>
        <taxon>organismal metagenomes</taxon>
    </lineage>
</organism>
<name>A0A6C0CLX8_9ZZZZ</name>
<evidence type="ECO:0000313" key="1">
    <source>
        <dbReference type="EMBL" id="QHT05227.1"/>
    </source>
</evidence>
<protein>
    <submittedName>
        <fullName evidence="1">Uncharacterized protein</fullName>
    </submittedName>
</protein>
<sequence>MSELENIIQKVQQDSDVQIDENWVNDWLNNIEHNIDQYHYLNDKTTESIHLEKVEVLSQYPEKEKWLQSLKSYRYVNDLQDIRLGTHIRWIREKPLGVFSLTNGGIVVQIKFLKNGTYIVCKNGYKMMQYQLDECKTFQKMKEEEMLLLMANQSTETNI</sequence>
<reference evidence="1" key="1">
    <citation type="journal article" date="2020" name="Nature">
        <title>Giant virus diversity and host interactions through global metagenomics.</title>
        <authorList>
            <person name="Schulz F."/>
            <person name="Roux S."/>
            <person name="Paez-Espino D."/>
            <person name="Jungbluth S."/>
            <person name="Walsh D.A."/>
            <person name="Denef V.J."/>
            <person name="McMahon K.D."/>
            <person name="Konstantinidis K.T."/>
            <person name="Eloe-Fadrosh E.A."/>
            <person name="Kyrpides N.C."/>
            <person name="Woyke T."/>
        </authorList>
    </citation>
    <scope>NUCLEOTIDE SEQUENCE</scope>
    <source>
        <strain evidence="1">GVMAG-M-3300021375-17</strain>
    </source>
</reference>
<proteinExistence type="predicted"/>
<dbReference type="EMBL" id="MN739451">
    <property type="protein sequence ID" value="QHT05227.1"/>
    <property type="molecule type" value="Genomic_DNA"/>
</dbReference>
<dbReference type="AlphaFoldDB" id="A0A6C0CLX8"/>
<accession>A0A6C0CLX8</accession>